<dbReference type="PROSITE" id="PS51063">
    <property type="entry name" value="HTH_CRP_2"/>
    <property type="match status" value="1"/>
</dbReference>
<dbReference type="PRINTS" id="PR00034">
    <property type="entry name" value="HTHCRP"/>
</dbReference>
<dbReference type="OrthoDB" id="3525895at2"/>
<keyword evidence="1" id="KW-0805">Transcription regulation</keyword>
<evidence type="ECO:0000259" key="5">
    <source>
        <dbReference type="PROSITE" id="PS51063"/>
    </source>
</evidence>
<dbReference type="InterPro" id="IPR036388">
    <property type="entry name" value="WH-like_DNA-bd_sf"/>
</dbReference>
<keyword evidence="7" id="KW-1185">Reference proteome</keyword>
<dbReference type="CDD" id="cd00092">
    <property type="entry name" value="HTH_CRP"/>
    <property type="match status" value="1"/>
</dbReference>
<protein>
    <submittedName>
        <fullName evidence="6">Helix-turn-helix domain-containing protein</fullName>
    </submittedName>
</protein>
<dbReference type="EMBL" id="WWNR01000003">
    <property type="protein sequence ID" value="MZQ88502.1"/>
    <property type="molecule type" value="Genomic_DNA"/>
</dbReference>
<dbReference type="GO" id="GO:0003700">
    <property type="term" value="F:DNA-binding transcription factor activity"/>
    <property type="evidence" value="ECO:0007669"/>
    <property type="project" value="TreeGrafter"/>
</dbReference>
<evidence type="ECO:0000256" key="2">
    <source>
        <dbReference type="ARBA" id="ARBA00023125"/>
    </source>
</evidence>
<dbReference type="Pfam" id="PF00027">
    <property type="entry name" value="cNMP_binding"/>
    <property type="match status" value="1"/>
</dbReference>
<reference evidence="6 7" key="1">
    <citation type="submission" date="2020-01" db="EMBL/GenBank/DDBJ databases">
        <title>Frigidibacter albus SP32T (=CGMCC 1.13995T).</title>
        <authorList>
            <person name="Liao X."/>
        </authorList>
    </citation>
    <scope>NUCLEOTIDE SEQUENCE [LARGE SCALE GENOMIC DNA]</scope>
    <source>
        <strain evidence="6 7">SP32</strain>
    </source>
</reference>
<keyword evidence="3" id="KW-0804">Transcription</keyword>
<dbReference type="SUPFAM" id="SSF51206">
    <property type="entry name" value="cAMP-binding domain-like"/>
    <property type="match status" value="1"/>
</dbReference>
<dbReference type="CDD" id="cd00038">
    <property type="entry name" value="CAP_ED"/>
    <property type="match status" value="1"/>
</dbReference>
<dbReference type="GO" id="GO:0003677">
    <property type="term" value="F:DNA binding"/>
    <property type="evidence" value="ECO:0007669"/>
    <property type="project" value="UniProtKB-KW"/>
</dbReference>
<evidence type="ECO:0000313" key="6">
    <source>
        <dbReference type="EMBL" id="MZQ88502.1"/>
    </source>
</evidence>
<dbReference type="Proteomes" id="UP000477083">
    <property type="component" value="Unassembled WGS sequence"/>
</dbReference>
<comment type="caution">
    <text evidence="6">The sequence shown here is derived from an EMBL/GenBank/DDBJ whole genome shotgun (WGS) entry which is preliminary data.</text>
</comment>
<dbReference type="AlphaFoldDB" id="A0A6L8VFZ6"/>
<feature type="domain" description="Cyclic nucleotide-binding" evidence="4">
    <location>
        <begin position="14"/>
        <end position="107"/>
    </location>
</feature>
<dbReference type="InterPro" id="IPR050397">
    <property type="entry name" value="Env_Response_Regulators"/>
</dbReference>
<evidence type="ECO:0000313" key="7">
    <source>
        <dbReference type="Proteomes" id="UP000477083"/>
    </source>
</evidence>
<dbReference type="SMART" id="SM00419">
    <property type="entry name" value="HTH_CRP"/>
    <property type="match status" value="1"/>
</dbReference>
<dbReference type="PANTHER" id="PTHR24567">
    <property type="entry name" value="CRP FAMILY TRANSCRIPTIONAL REGULATORY PROTEIN"/>
    <property type="match status" value="1"/>
</dbReference>
<dbReference type="Gene3D" id="2.60.120.10">
    <property type="entry name" value="Jelly Rolls"/>
    <property type="match status" value="1"/>
</dbReference>
<dbReference type="Gene3D" id="1.10.10.10">
    <property type="entry name" value="Winged helix-like DNA-binding domain superfamily/Winged helix DNA-binding domain"/>
    <property type="match status" value="1"/>
</dbReference>
<sequence length="231" mass="25302">MHKLDESLLTGLPPFRKLARPQIREILDAAQALRFDAGVPVFAEGMPVERFFLLLDGHIRVIRTTAAGDQIIALHIAPGQLFGIGAALGHTAYPATAMTADECVVLAWPNRLWAEFTARHDGFATETYKVVGARVGEMNNRIVELATQQVEQRIANAILRLVTQMGRKVEGGIEIGIPITRQNISDMTGTTLHTVSRLLSAWERDGIVVSERRKITVTAPHRLVLLSGAEG</sequence>
<dbReference type="InterPro" id="IPR014710">
    <property type="entry name" value="RmlC-like_jellyroll"/>
</dbReference>
<proteinExistence type="predicted"/>
<accession>A0A6L8VFZ6</accession>
<dbReference type="InterPro" id="IPR012318">
    <property type="entry name" value="HTH_CRP"/>
</dbReference>
<dbReference type="RefSeq" id="WP_161344182.1">
    <property type="nucleotide sequence ID" value="NZ_BMGW01000003.1"/>
</dbReference>
<evidence type="ECO:0000256" key="3">
    <source>
        <dbReference type="ARBA" id="ARBA00023163"/>
    </source>
</evidence>
<feature type="domain" description="HTH crp-type" evidence="5">
    <location>
        <begin position="148"/>
        <end position="221"/>
    </location>
</feature>
<keyword evidence="2" id="KW-0238">DNA-binding</keyword>
<dbReference type="Pfam" id="PF13545">
    <property type="entry name" value="HTH_Crp_2"/>
    <property type="match status" value="1"/>
</dbReference>
<dbReference type="InterPro" id="IPR018490">
    <property type="entry name" value="cNMP-bd_dom_sf"/>
</dbReference>
<dbReference type="PANTHER" id="PTHR24567:SF28">
    <property type="entry name" value="LISTERIOLYSIN REGULATORY PROTEIN"/>
    <property type="match status" value="1"/>
</dbReference>
<dbReference type="SMART" id="SM00100">
    <property type="entry name" value="cNMP"/>
    <property type="match status" value="1"/>
</dbReference>
<dbReference type="GO" id="GO:0005829">
    <property type="term" value="C:cytosol"/>
    <property type="evidence" value="ECO:0007669"/>
    <property type="project" value="TreeGrafter"/>
</dbReference>
<evidence type="ECO:0000259" key="4">
    <source>
        <dbReference type="PROSITE" id="PS50042"/>
    </source>
</evidence>
<dbReference type="InterPro" id="IPR000595">
    <property type="entry name" value="cNMP-bd_dom"/>
</dbReference>
<dbReference type="PROSITE" id="PS50042">
    <property type="entry name" value="CNMP_BINDING_3"/>
    <property type="match status" value="1"/>
</dbReference>
<organism evidence="6 7">
    <name type="scientific">Frigidibacter albus</name>
    <dbReference type="NCBI Taxonomy" id="1465486"/>
    <lineage>
        <taxon>Bacteria</taxon>
        <taxon>Pseudomonadati</taxon>
        <taxon>Pseudomonadota</taxon>
        <taxon>Alphaproteobacteria</taxon>
        <taxon>Rhodobacterales</taxon>
        <taxon>Paracoccaceae</taxon>
        <taxon>Frigidibacter</taxon>
    </lineage>
</organism>
<dbReference type="SUPFAM" id="SSF46785">
    <property type="entry name" value="Winged helix' DNA-binding domain"/>
    <property type="match status" value="1"/>
</dbReference>
<evidence type="ECO:0000256" key="1">
    <source>
        <dbReference type="ARBA" id="ARBA00023015"/>
    </source>
</evidence>
<gene>
    <name evidence="6" type="ORF">GS660_05260</name>
</gene>
<name>A0A6L8VFZ6_9RHOB</name>
<dbReference type="InterPro" id="IPR036390">
    <property type="entry name" value="WH_DNA-bd_sf"/>
</dbReference>